<comment type="caution">
    <text evidence="2">The sequence shown here is derived from an EMBL/GenBank/DDBJ whole genome shotgun (WGS) entry which is preliminary data.</text>
</comment>
<proteinExistence type="predicted"/>
<organism evidence="2 3">
    <name type="scientific">Trichomalopsis sarcophagae</name>
    <dbReference type="NCBI Taxonomy" id="543379"/>
    <lineage>
        <taxon>Eukaryota</taxon>
        <taxon>Metazoa</taxon>
        <taxon>Ecdysozoa</taxon>
        <taxon>Arthropoda</taxon>
        <taxon>Hexapoda</taxon>
        <taxon>Insecta</taxon>
        <taxon>Pterygota</taxon>
        <taxon>Neoptera</taxon>
        <taxon>Endopterygota</taxon>
        <taxon>Hymenoptera</taxon>
        <taxon>Apocrita</taxon>
        <taxon>Proctotrupomorpha</taxon>
        <taxon>Chalcidoidea</taxon>
        <taxon>Pteromalidae</taxon>
        <taxon>Pteromalinae</taxon>
        <taxon>Trichomalopsis</taxon>
    </lineage>
</organism>
<sequence length="80" mass="9141">MLRVPALDVRLPLALTTLRPGPQAETDELQTLNDSRTPSRLRRQIRPPANGPTWSLKLWLIGWWIPSRGRSCARDILTRS</sequence>
<evidence type="ECO:0000313" key="2">
    <source>
        <dbReference type="EMBL" id="OXU31583.1"/>
    </source>
</evidence>
<name>A0A232FLX4_9HYME</name>
<dbReference type="AlphaFoldDB" id="A0A232FLX4"/>
<feature type="compositionally biased region" description="Polar residues" evidence="1">
    <location>
        <begin position="29"/>
        <end position="38"/>
    </location>
</feature>
<accession>A0A232FLX4</accession>
<evidence type="ECO:0000256" key="1">
    <source>
        <dbReference type="SAM" id="MobiDB-lite"/>
    </source>
</evidence>
<reference evidence="2 3" key="1">
    <citation type="journal article" date="2017" name="Curr. Biol.">
        <title>The Evolution of Venom by Co-option of Single-Copy Genes.</title>
        <authorList>
            <person name="Martinson E.O."/>
            <person name="Mrinalini"/>
            <person name="Kelkar Y.D."/>
            <person name="Chang C.H."/>
            <person name="Werren J.H."/>
        </authorList>
    </citation>
    <scope>NUCLEOTIDE SEQUENCE [LARGE SCALE GENOMIC DNA]</scope>
    <source>
        <strain evidence="2 3">Alberta</strain>
        <tissue evidence="2">Whole body</tissue>
    </source>
</reference>
<keyword evidence="3" id="KW-1185">Reference proteome</keyword>
<protein>
    <submittedName>
        <fullName evidence="2">Uncharacterized protein</fullName>
    </submittedName>
</protein>
<feature type="region of interest" description="Disordered" evidence="1">
    <location>
        <begin position="20"/>
        <end position="48"/>
    </location>
</feature>
<gene>
    <name evidence="2" type="ORF">TSAR_005104</name>
</gene>
<dbReference type="Proteomes" id="UP000215335">
    <property type="component" value="Unassembled WGS sequence"/>
</dbReference>
<evidence type="ECO:0000313" key="3">
    <source>
        <dbReference type="Proteomes" id="UP000215335"/>
    </source>
</evidence>
<dbReference type="EMBL" id="NNAY01000047">
    <property type="protein sequence ID" value="OXU31583.1"/>
    <property type="molecule type" value="Genomic_DNA"/>
</dbReference>